<protein>
    <submittedName>
        <fullName evidence="1">Uncharacterized protein</fullName>
    </submittedName>
</protein>
<accession>A0ABX2C5S1</accession>
<dbReference type="EMBL" id="JABFDN010000001">
    <property type="protein sequence ID" value="NPU63634.1"/>
    <property type="molecule type" value="Genomic_DNA"/>
</dbReference>
<gene>
    <name evidence="1" type="ORF">HL667_01330</name>
</gene>
<sequence>MRPSFAGLDAASSGEHEKLVGELGNHAERPWVISGIVVTALQVENSSPQTPMVLLHIEPRLRSGPAIGSYCQHNT</sequence>
<reference evidence="1" key="1">
    <citation type="submission" date="2020-05" db="EMBL/GenBank/DDBJ databases">
        <title>Nod-independent and nitrogen-fixing Bradyrhizobium aeschynomene sp. nov. isolated from nodules of Aeschynomene indica.</title>
        <authorList>
            <person name="Zhang Z."/>
        </authorList>
    </citation>
    <scope>NUCLEOTIDE SEQUENCE</scope>
    <source>
        <strain evidence="1">83012</strain>
    </source>
</reference>
<comment type="caution">
    <text evidence="1">The sequence shown here is derived from an EMBL/GenBank/DDBJ whole genome shotgun (WGS) entry which is preliminary data.</text>
</comment>
<dbReference type="Proteomes" id="UP000886476">
    <property type="component" value="Unassembled WGS sequence"/>
</dbReference>
<proteinExistence type="predicted"/>
<organism evidence="1 2">
    <name type="scientific">Bradyrhizobium aeschynomenes</name>
    <dbReference type="NCBI Taxonomy" id="2734909"/>
    <lineage>
        <taxon>Bacteria</taxon>
        <taxon>Pseudomonadati</taxon>
        <taxon>Pseudomonadota</taxon>
        <taxon>Alphaproteobacteria</taxon>
        <taxon>Hyphomicrobiales</taxon>
        <taxon>Nitrobacteraceae</taxon>
        <taxon>Bradyrhizobium</taxon>
    </lineage>
</organism>
<keyword evidence="2" id="KW-1185">Reference proteome</keyword>
<dbReference type="RefSeq" id="WP_172108262.1">
    <property type="nucleotide sequence ID" value="NZ_JABFDM010000006.1"/>
</dbReference>
<evidence type="ECO:0000313" key="1">
    <source>
        <dbReference type="EMBL" id="NPU63634.1"/>
    </source>
</evidence>
<evidence type="ECO:0000313" key="2">
    <source>
        <dbReference type="Proteomes" id="UP000886476"/>
    </source>
</evidence>
<name>A0ABX2C5S1_9BRAD</name>